<dbReference type="SUPFAM" id="SSF47113">
    <property type="entry name" value="Histone-fold"/>
    <property type="match status" value="1"/>
</dbReference>
<comment type="caution">
    <text evidence="15">The sequence shown here is derived from an EMBL/GenBank/DDBJ whole genome shotgun (WGS) entry which is preliminary data.</text>
</comment>
<dbReference type="InterPro" id="IPR009072">
    <property type="entry name" value="Histone-fold"/>
</dbReference>
<accession>A0AAD4R4P7</accession>
<proteinExistence type="inferred from homology"/>
<evidence type="ECO:0000313" key="16">
    <source>
        <dbReference type="Proteomes" id="UP001201812"/>
    </source>
</evidence>
<comment type="subunit">
    <text evidence="5">The nucleosome is a histone octamer containing two molecules each of H2A, H2B, H3 and H4 assembled in one H3-H4 heterotetramer and two H2A-H2B heterodimers. The octamer wraps approximately 147 bp of DNA.</text>
</comment>
<keyword evidence="6" id="KW-0158">Chromosome</keyword>
<dbReference type="InterPro" id="IPR007125">
    <property type="entry name" value="H2A/H2B/H3"/>
</dbReference>
<dbReference type="GO" id="GO:0005634">
    <property type="term" value="C:nucleus"/>
    <property type="evidence" value="ECO:0007669"/>
    <property type="project" value="UniProtKB-SubCell"/>
</dbReference>
<dbReference type="InterPro" id="IPR032454">
    <property type="entry name" value="Histone_H2A_C"/>
</dbReference>
<keyword evidence="10" id="KW-0539">Nucleus</keyword>
<evidence type="ECO:0000256" key="5">
    <source>
        <dbReference type="ARBA" id="ARBA00011538"/>
    </source>
</evidence>
<feature type="domain" description="Histone H2A C-terminal" evidence="14">
    <location>
        <begin position="93"/>
        <end position="126"/>
    </location>
</feature>
<evidence type="ECO:0000259" key="14">
    <source>
        <dbReference type="Pfam" id="PF16211"/>
    </source>
</evidence>
<dbReference type="Proteomes" id="UP001201812">
    <property type="component" value="Unassembled WGS sequence"/>
</dbReference>
<dbReference type="AlphaFoldDB" id="A0AAD4R4P7"/>
<dbReference type="FunFam" id="1.10.20.10:FF:000020">
    <property type="entry name" value="Histone H2A"/>
    <property type="match status" value="1"/>
</dbReference>
<dbReference type="Pfam" id="PF00125">
    <property type="entry name" value="Histone"/>
    <property type="match status" value="1"/>
</dbReference>
<comment type="similarity">
    <text evidence="4">Belongs to the histone H2A family.</text>
</comment>
<evidence type="ECO:0000256" key="9">
    <source>
        <dbReference type="ARBA" id="ARBA00023125"/>
    </source>
</evidence>
<comment type="function">
    <text evidence="1">Core component of nucleosome. Nucleosomes wrap and compact DNA into chromatin, limiting DNA accessibility to the cellular machineries which require DNA as a template. Histones thereby play a central role in transcription regulation, DNA repair, DNA replication and chromosomal stability. DNA accessibility is regulated via a complex set of post-translational modifications of histones, also called histone code, and nucleosome remodeling.</text>
</comment>
<feature type="region of interest" description="Disordered" evidence="12">
    <location>
        <begin position="1"/>
        <end position="23"/>
    </location>
</feature>
<dbReference type="PROSITE" id="PS00046">
    <property type="entry name" value="HISTONE_H2A"/>
    <property type="match status" value="1"/>
</dbReference>
<evidence type="ECO:0000256" key="6">
    <source>
        <dbReference type="ARBA" id="ARBA00022454"/>
    </source>
</evidence>
<keyword evidence="9" id="KW-0238">DNA-binding</keyword>
<dbReference type="InterPro" id="IPR032458">
    <property type="entry name" value="Histone_H2A_CS"/>
</dbReference>
<evidence type="ECO:0000259" key="13">
    <source>
        <dbReference type="Pfam" id="PF00125"/>
    </source>
</evidence>
<keyword evidence="7" id="KW-1017">Isopeptide bond</keyword>
<dbReference type="GO" id="GO:0030527">
    <property type="term" value="F:structural constituent of chromatin"/>
    <property type="evidence" value="ECO:0007669"/>
    <property type="project" value="InterPro"/>
</dbReference>
<comment type="subcellular location">
    <subcellularLocation>
        <location evidence="3">Chromosome</location>
    </subcellularLocation>
    <subcellularLocation>
        <location evidence="2">Nucleus</location>
    </subcellularLocation>
</comment>
<protein>
    <submittedName>
        <fullName evidence="15">Core histone h2A/H2B/H3/H4 domain-containing protein</fullName>
    </submittedName>
</protein>
<dbReference type="CDD" id="cd00074">
    <property type="entry name" value="HFD_H2A"/>
    <property type="match status" value="1"/>
</dbReference>
<evidence type="ECO:0000256" key="7">
    <source>
        <dbReference type="ARBA" id="ARBA00022499"/>
    </source>
</evidence>
<keyword evidence="8" id="KW-0007">Acetylation</keyword>
<dbReference type="PRINTS" id="PR00620">
    <property type="entry name" value="HISTONEH2A"/>
</dbReference>
<dbReference type="InterPro" id="IPR002119">
    <property type="entry name" value="Histone_H2A"/>
</dbReference>
<sequence length="498" mass="55785">MTGRGKGGKAKTGGKAKSRSSRAGLQFPVGRLHRLLRKGNYAERVGAGAPVYLAAVLEYLAAEVLELAGNAARDNKKTRINPRHLQLAVRNDEELNKLLAGVTIAQGGVLPNIQAVLLPKKTAGESHRIELGKFQLVNKFWNGLIRGFENICLPVWSMKYFALTYDYVEFGAENGFNTRRNPINDHVPKFSCHNCLESFSQADVVAIKSLFMDLLGNTTGISCLSDRVVITVIVKEPKKNQPAVFDYRFGFSPAYCSDTAQFRDILHIFAHLFRCHSRTFFMESIFPAALLGAISKRMNIPAIRCSEFFVNDGVNTNADTLQIWRDLQWLLSEHVVADIVSLPFKQFPLKVEDAETLAKSIIFQTSSSIRLFDVRINGFKVNSNNIIQHFMDSKISIVHTSSVKFRQTTAILRGLEWPTLCTDDRLYRTPVEQTAEFFGFIGLKSCPYRENSRFLFVNSQTSDKLIVEISQCANSMYGLSVSSITFTAKPCDSNIDDH</sequence>
<keyword evidence="16" id="KW-1185">Reference proteome</keyword>
<dbReference type="Gene3D" id="1.10.20.10">
    <property type="entry name" value="Histone, subunit A"/>
    <property type="match status" value="1"/>
</dbReference>
<evidence type="ECO:0000256" key="1">
    <source>
        <dbReference type="ARBA" id="ARBA00002001"/>
    </source>
</evidence>
<dbReference type="GO" id="GO:0003677">
    <property type="term" value="F:DNA binding"/>
    <property type="evidence" value="ECO:0007669"/>
    <property type="project" value="UniProtKB-KW"/>
</dbReference>
<evidence type="ECO:0000256" key="4">
    <source>
        <dbReference type="ARBA" id="ARBA00010691"/>
    </source>
</evidence>
<dbReference type="Pfam" id="PF16211">
    <property type="entry name" value="Histone_H2A_C"/>
    <property type="match status" value="1"/>
</dbReference>
<reference evidence="15" key="1">
    <citation type="submission" date="2022-01" db="EMBL/GenBank/DDBJ databases">
        <title>Genome Sequence Resource for Two Populations of Ditylenchus destructor, the Migratory Endoparasitic Phytonematode.</title>
        <authorList>
            <person name="Zhang H."/>
            <person name="Lin R."/>
            <person name="Xie B."/>
        </authorList>
    </citation>
    <scope>NUCLEOTIDE SEQUENCE</scope>
    <source>
        <strain evidence="15">BazhouSP</strain>
    </source>
</reference>
<dbReference type="SMART" id="SM00414">
    <property type="entry name" value="H2A"/>
    <property type="match status" value="1"/>
</dbReference>
<dbReference type="PANTHER" id="PTHR23430">
    <property type="entry name" value="HISTONE H2A"/>
    <property type="match status" value="1"/>
</dbReference>
<dbReference type="GO" id="GO:0000786">
    <property type="term" value="C:nucleosome"/>
    <property type="evidence" value="ECO:0007669"/>
    <property type="project" value="UniProtKB-KW"/>
</dbReference>
<gene>
    <name evidence="15" type="ORF">DdX_07948</name>
</gene>
<evidence type="ECO:0000256" key="3">
    <source>
        <dbReference type="ARBA" id="ARBA00004286"/>
    </source>
</evidence>
<evidence type="ECO:0000256" key="11">
    <source>
        <dbReference type="ARBA" id="ARBA00023269"/>
    </source>
</evidence>
<dbReference type="GO" id="GO:0046982">
    <property type="term" value="F:protein heterodimerization activity"/>
    <property type="evidence" value="ECO:0007669"/>
    <property type="project" value="InterPro"/>
</dbReference>
<evidence type="ECO:0000256" key="8">
    <source>
        <dbReference type="ARBA" id="ARBA00022990"/>
    </source>
</evidence>
<organism evidence="15 16">
    <name type="scientific">Ditylenchus destructor</name>
    <dbReference type="NCBI Taxonomy" id="166010"/>
    <lineage>
        <taxon>Eukaryota</taxon>
        <taxon>Metazoa</taxon>
        <taxon>Ecdysozoa</taxon>
        <taxon>Nematoda</taxon>
        <taxon>Chromadorea</taxon>
        <taxon>Rhabditida</taxon>
        <taxon>Tylenchina</taxon>
        <taxon>Tylenchomorpha</taxon>
        <taxon>Sphaerularioidea</taxon>
        <taxon>Anguinidae</taxon>
        <taxon>Anguininae</taxon>
        <taxon>Ditylenchus</taxon>
    </lineage>
</organism>
<keyword evidence="11" id="KW-0544">Nucleosome core</keyword>
<evidence type="ECO:0000313" key="15">
    <source>
        <dbReference type="EMBL" id="KAI1715626.1"/>
    </source>
</evidence>
<evidence type="ECO:0000256" key="2">
    <source>
        <dbReference type="ARBA" id="ARBA00004123"/>
    </source>
</evidence>
<name>A0AAD4R4P7_9BILA</name>
<evidence type="ECO:0000256" key="10">
    <source>
        <dbReference type="ARBA" id="ARBA00023242"/>
    </source>
</evidence>
<dbReference type="EMBL" id="JAKKPZ010000011">
    <property type="protein sequence ID" value="KAI1715626.1"/>
    <property type="molecule type" value="Genomic_DNA"/>
</dbReference>
<feature type="compositionally biased region" description="Basic residues" evidence="12">
    <location>
        <begin position="1"/>
        <end position="20"/>
    </location>
</feature>
<evidence type="ECO:0000256" key="12">
    <source>
        <dbReference type="SAM" id="MobiDB-lite"/>
    </source>
</evidence>
<feature type="domain" description="Core Histone H2A/H2B/H3" evidence="13">
    <location>
        <begin position="15"/>
        <end position="90"/>
    </location>
</feature>